<feature type="domain" description="NB-ARC" evidence="2">
    <location>
        <begin position="118"/>
        <end position="252"/>
    </location>
</feature>
<organism evidence="3 4">
    <name type="scientific">Streptacidiphilus pinicola</name>
    <dbReference type="NCBI Taxonomy" id="2219663"/>
    <lineage>
        <taxon>Bacteria</taxon>
        <taxon>Bacillati</taxon>
        <taxon>Actinomycetota</taxon>
        <taxon>Actinomycetes</taxon>
        <taxon>Kitasatosporales</taxon>
        <taxon>Streptomycetaceae</taxon>
        <taxon>Streptacidiphilus</taxon>
    </lineage>
</organism>
<keyword evidence="4" id="KW-1185">Reference proteome</keyword>
<dbReference type="EMBL" id="QKYN01000116">
    <property type="protein sequence ID" value="RAG82363.1"/>
    <property type="molecule type" value="Genomic_DNA"/>
</dbReference>
<dbReference type="Pfam" id="PF13374">
    <property type="entry name" value="TPR_10"/>
    <property type="match status" value="2"/>
</dbReference>
<dbReference type="Proteomes" id="UP000248889">
    <property type="component" value="Unassembled WGS sequence"/>
</dbReference>
<comment type="caution">
    <text evidence="3">The sequence shown here is derived from an EMBL/GenBank/DDBJ whole genome shotgun (WGS) entry which is preliminary data.</text>
</comment>
<dbReference type="InterPro" id="IPR011990">
    <property type="entry name" value="TPR-like_helical_dom_sf"/>
</dbReference>
<dbReference type="InterPro" id="IPR019734">
    <property type="entry name" value="TPR_rpt"/>
</dbReference>
<dbReference type="PRINTS" id="PR00381">
    <property type="entry name" value="KINESINLIGHT"/>
</dbReference>
<feature type="region of interest" description="Disordered" evidence="1">
    <location>
        <begin position="1"/>
        <end position="22"/>
    </location>
</feature>
<dbReference type="PANTHER" id="PTHR46082">
    <property type="entry name" value="ATP/GTP-BINDING PROTEIN-RELATED"/>
    <property type="match status" value="1"/>
</dbReference>
<feature type="compositionally biased region" description="Basic residues" evidence="1">
    <location>
        <begin position="1"/>
        <end position="12"/>
    </location>
</feature>
<dbReference type="OrthoDB" id="3885120at2"/>
<dbReference type="Pfam" id="PF13424">
    <property type="entry name" value="TPR_12"/>
    <property type="match status" value="3"/>
</dbReference>
<dbReference type="Pfam" id="PF00931">
    <property type="entry name" value="NB-ARC"/>
    <property type="match status" value="1"/>
</dbReference>
<reference evidence="3 4" key="1">
    <citation type="submission" date="2018-06" db="EMBL/GenBank/DDBJ databases">
        <title>Streptacidiphilus pinicola sp. nov., isolated from pine grove soil.</title>
        <authorList>
            <person name="Roh S.G."/>
            <person name="Park S."/>
            <person name="Kim M.-K."/>
            <person name="Yun B.-R."/>
            <person name="Park J."/>
            <person name="Kim M.J."/>
            <person name="Kim Y.S."/>
            <person name="Kim S.B."/>
        </authorList>
    </citation>
    <scope>NUCLEOTIDE SEQUENCE [LARGE SCALE GENOMIC DNA]</scope>
    <source>
        <strain evidence="3 4">MMS16-CNU450</strain>
    </source>
</reference>
<dbReference type="AlphaFoldDB" id="A0A2X0IFH3"/>
<sequence>MTPFPWRRRPKITHCDAAPDGSVKATPVAERVEVRAKPGGAAAGRDVKGNAFGDNSSVTYIEERHIHNHPLPAEAVSWPVQVGSVPALASAFQSRAELRLRVDAARSHGETVVLTQVLSGGGGVGKTQLAAAYAAEAMHGGADLVVWVPAGEEHTVVTGYAGAASRVRAPGATGEDSVGDARAFLDWLATTHRRWLVVLDDIADLQAVQAWWPASHTGTGWVLATTRLHDARLTGGGRRRVDVDVYTPDEAVAYLRSRLDGDGLVHLLDEHAGALAEALGHLPLALGHAAAYMINLDETCTRYLRLFNDRIHTLDQLLPRTADTEGYGRAISTTLLLALDAADRAHPHGLATPMLRLAALLDPAGHPEDLWTTPAALTHLTTHRHPVNVQEAAPITPEQARTMLRTLHRYALLSVDAGAGSRAVRIHALTARAAQEATSDSALPDLAAAAADALAQVWPEPDRTWPALAIELRSNTDALRHHAGDLLWRPEGHAILFRAGDSLLDAGLSNAAVGYWQRMEADARRLLGADHPDTLTACGSLAISLRDMGRLEEAAALEMRVLADSNRLRGPDHPSTVTARANLAVTYHAAGRLGEAIELQEAVLADCERLLGLDHLDTLLARANLAASYKEADRLGEAIELQEAVLADRERLLGLDHPHTLLARANLAVCYRSAGRLEEAIAIHARVLADREALLGPDHPDTLTAQGNLAASYQAAGRLEEAIAIEVRVLADREALLGPDHPDTLLARANLAVTYQAADCSSMAVDLKERVLADSDRLLGSGHPDTIRARGNLAYSYVKAGRTEEAVELLEQEAAHRGRLQGPDHPSALLARSNLAGTYQLAGRTADAIELHEAVLADRERLLGPDHPDTHSTRVNLAASYQKAGRLEEAIDLLERVIADNQPLQSPGYRPGPPASSPGPAPTE</sequence>
<dbReference type="GO" id="GO:0043531">
    <property type="term" value="F:ADP binding"/>
    <property type="evidence" value="ECO:0007669"/>
    <property type="project" value="InterPro"/>
</dbReference>
<name>A0A2X0IFH3_9ACTN</name>
<dbReference type="SUPFAM" id="SSF52540">
    <property type="entry name" value="P-loop containing nucleoside triphosphate hydrolases"/>
    <property type="match status" value="1"/>
</dbReference>
<feature type="compositionally biased region" description="Pro residues" evidence="1">
    <location>
        <begin position="910"/>
        <end position="924"/>
    </location>
</feature>
<protein>
    <submittedName>
        <fullName evidence="3">Tetratricopeptide repeat protein</fullName>
    </submittedName>
</protein>
<gene>
    <name evidence="3" type="ORF">DN069_28005</name>
</gene>
<evidence type="ECO:0000313" key="3">
    <source>
        <dbReference type="EMBL" id="RAG82363.1"/>
    </source>
</evidence>
<feature type="region of interest" description="Disordered" evidence="1">
    <location>
        <begin position="902"/>
        <end position="924"/>
    </location>
</feature>
<dbReference type="InterPro" id="IPR002182">
    <property type="entry name" value="NB-ARC"/>
</dbReference>
<evidence type="ECO:0000259" key="2">
    <source>
        <dbReference type="Pfam" id="PF00931"/>
    </source>
</evidence>
<dbReference type="SUPFAM" id="SSF48452">
    <property type="entry name" value="TPR-like"/>
    <property type="match status" value="4"/>
</dbReference>
<dbReference type="InterPro" id="IPR027417">
    <property type="entry name" value="P-loop_NTPase"/>
</dbReference>
<accession>A0A2X0IFH3</accession>
<dbReference type="SMART" id="SM00028">
    <property type="entry name" value="TPR"/>
    <property type="match status" value="5"/>
</dbReference>
<evidence type="ECO:0000313" key="4">
    <source>
        <dbReference type="Proteomes" id="UP000248889"/>
    </source>
</evidence>
<evidence type="ECO:0000256" key="1">
    <source>
        <dbReference type="SAM" id="MobiDB-lite"/>
    </source>
</evidence>
<proteinExistence type="predicted"/>
<dbReference type="Gene3D" id="1.25.40.10">
    <property type="entry name" value="Tetratricopeptide repeat domain"/>
    <property type="match status" value="3"/>
</dbReference>
<dbReference type="PANTHER" id="PTHR46082:SF11">
    <property type="entry name" value="AAA+ ATPASE DOMAIN-CONTAINING PROTEIN-RELATED"/>
    <property type="match status" value="1"/>
</dbReference>
<dbReference type="InterPro" id="IPR053137">
    <property type="entry name" value="NLR-like"/>
</dbReference>
<dbReference type="Gene3D" id="3.40.50.300">
    <property type="entry name" value="P-loop containing nucleotide triphosphate hydrolases"/>
    <property type="match status" value="1"/>
</dbReference>